<feature type="transmembrane region" description="Helical" evidence="2">
    <location>
        <begin position="175"/>
        <end position="196"/>
    </location>
</feature>
<feature type="compositionally biased region" description="Basic and acidic residues" evidence="1">
    <location>
        <begin position="126"/>
        <end position="136"/>
    </location>
</feature>
<dbReference type="InterPro" id="IPR036116">
    <property type="entry name" value="FN3_sf"/>
</dbReference>
<dbReference type="CDD" id="cd00093">
    <property type="entry name" value="HTH_XRE"/>
    <property type="match status" value="1"/>
</dbReference>
<dbReference type="Gene3D" id="1.10.260.40">
    <property type="entry name" value="lambda repressor-like DNA-binding domains"/>
    <property type="match status" value="1"/>
</dbReference>
<keyword evidence="2" id="KW-0812">Transmembrane</keyword>
<dbReference type="Proteomes" id="UP001286174">
    <property type="component" value="Unassembled WGS sequence"/>
</dbReference>
<organism evidence="4 5">
    <name type="scientific">Grylomicrobium aquisgranensis</name>
    <dbReference type="NCBI Taxonomy" id="2926318"/>
    <lineage>
        <taxon>Bacteria</taxon>
        <taxon>Bacillati</taxon>
        <taxon>Bacillota</taxon>
        <taxon>Erysipelotrichia</taxon>
        <taxon>Erysipelotrichales</taxon>
        <taxon>Erysipelotrichaceae</taxon>
        <taxon>Grylomicrobium</taxon>
    </lineage>
</organism>
<dbReference type="SUPFAM" id="SSF47413">
    <property type="entry name" value="lambda repressor-like DNA-binding domains"/>
    <property type="match status" value="1"/>
</dbReference>
<dbReference type="InterPro" id="IPR009091">
    <property type="entry name" value="RCC1/BLIP-II"/>
</dbReference>
<proteinExistence type="predicted"/>
<dbReference type="Pfam" id="PF01381">
    <property type="entry name" value="HTH_3"/>
    <property type="match status" value="1"/>
</dbReference>
<dbReference type="PROSITE" id="PS50943">
    <property type="entry name" value="HTH_CROC1"/>
    <property type="match status" value="1"/>
</dbReference>
<feature type="compositionally biased region" description="Acidic residues" evidence="1">
    <location>
        <begin position="137"/>
        <end position="151"/>
    </location>
</feature>
<evidence type="ECO:0000313" key="5">
    <source>
        <dbReference type="Proteomes" id="UP001286174"/>
    </source>
</evidence>
<keyword evidence="2" id="KW-0472">Membrane</keyword>
<dbReference type="SMART" id="SM00060">
    <property type="entry name" value="FN3"/>
    <property type="match status" value="2"/>
</dbReference>
<evidence type="ECO:0000259" key="3">
    <source>
        <dbReference type="PROSITE" id="PS50943"/>
    </source>
</evidence>
<feature type="domain" description="HTH cro/C1-type" evidence="3">
    <location>
        <begin position="8"/>
        <end position="62"/>
    </location>
</feature>
<dbReference type="Pfam" id="PF00041">
    <property type="entry name" value="fn3"/>
    <property type="match status" value="1"/>
</dbReference>
<evidence type="ECO:0000256" key="1">
    <source>
        <dbReference type="SAM" id="MobiDB-lite"/>
    </source>
</evidence>
<dbReference type="InterPro" id="IPR003961">
    <property type="entry name" value="FN3_dom"/>
</dbReference>
<dbReference type="AlphaFoldDB" id="A0AB35U4C6"/>
<name>A0AB35U4C6_9FIRM</name>
<dbReference type="GO" id="GO:0003677">
    <property type="term" value="F:DNA binding"/>
    <property type="evidence" value="ECO:0007669"/>
    <property type="project" value="InterPro"/>
</dbReference>
<feature type="region of interest" description="Disordered" evidence="1">
    <location>
        <begin position="99"/>
        <end position="166"/>
    </location>
</feature>
<dbReference type="SMART" id="SM00530">
    <property type="entry name" value="HTH_XRE"/>
    <property type="match status" value="1"/>
</dbReference>
<dbReference type="InterPro" id="IPR010982">
    <property type="entry name" value="Lambda_DNA-bd_dom_sf"/>
</dbReference>
<protein>
    <submittedName>
        <fullName evidence="4">Helix-turn-helix domain-containing protein</fullName>
    </submittedName>
</protein>
<evidence type="ECO:0000256" key="2">
    <source>
        <dbReference type="SAM" id="Phobius"/>
    </source>
</evidence>
<dbReference type="InterPro" id="IPR001387">
    <property type="entry name" value="Cro/C1-type_HTH"/>
</dbReference>
<comment type="caution">
    <text evidence="4">The sequence shown here is derived from an EMBL/GenBank/DDBJ whole genome shotgun (WGS) entry which is preliminary data.</text>
</comment>
<reference evidence="4 5" key="1">
    <citation type="submission" date="2022-03" db="EMBL/GenBank/DDBJ databases">
        <title>Novel taxa within the pig intestine.</title>
        <authorList>
            <person name="Wylensek D."/>
            <person name="Bishof K."/>
            <person name="Afrizal A."/>
            <person name="Clavel T."/>
        </authorList>
    </citation>
    <scope>NUCLEOTIDE SEQUENCE [LARGE SCALE GENOMIC DNA]</scope>
    <source>
        <strain evidence="4 5">CLA-KB-P133</strain>
    </source>
</reference>
<keyword evidence="5" id="KW-1185">Reference proteome</keyword>
<dbReference type="Gene3D" id="2.130.10.30">
    <property type="entry name" value="Regulator of chromosome condensation 1/beta-lactamase-inhibitor protein II"/>
    <property type="match status" value="1"/>
</dbReference>
<dbReference type="RefSeq" id="WP_370595356.1">
    <property type="nucleotide sequence ID" value="NZ_JALBUR010000002.1"/>
</dbReference>
<dbReference type="SUPFAM" id="SSF49265">
    <property type="entry name" value="Fibronectin type III"/>
    <property type="match status" value="1"/>
</dbReference>
<dbReference type="InterPro" id="IPR013783">
    <property type="entry name" value="Ig-like_fold"/>
</dbReference>
<dbReference type="EMBL" id="JALBUR010000002">
    <property type="protein sequence ID" value="MDX8418711.1"/>
    <property type="molecule type" value="Genomic_DNA"/>
</dbReference>
<dbReference type="CDD" id="cd00063">
    <property type="entry name" value="FN3"/>
    <property type="match status" value="1"/>
</dbReference>
<keyword evidence="2" id="KW-1133">Transmembrane helix</keyword>
<feature type="compositionally biased region" description="Polar residues" evidence="1">
    <location>
        <begin position="99"/>
        <end position="114"/>
    </location>
</feature>
<dbReference type="Gene3D" id="2.60.40.10">
    <property type="entry name" value="Immunoglobulins"/>
    <property type="match status" value="1"/>
</dbReference>
<gene>
    <name evidence="4" type="ORF">MOZ60_01230</name>
</gene>
<sequence>MNKLPEKLNLLRKNSGLPQSEIAKRLFVPVAEYMNWENGNSIPDIMHLKALASLYHIDVTALLDNTMTFVTPNIDNLEKSATIPFQKNNGMAATQQLDTVDDSPTNVLDQNQNEDLGATKVMNPDDLAKESETKDASDEDDEDEDWDEEDEKEVRQASRPRKTVKKKQPLKKRKTVFVLAGCIAAVAVLAILLIALKGRGSSSTLSVGSANRLVLGSKYSLYLDSDGKITSHGTIDTSKLSNAVQISGYDETAAALKKDGTVVTTNSSLDTSDWSNITDIAMGEDHIAAVRKDGSVECTGSDTACKVSDWQNVSSVYAGKDVTVALTKSGTLLSSGGIKIPSDDNIKLVALSDNALYYVIANGAVQSVAINGGSALDASSISNITALAAGNDVVAGLKKDGTVVAVSSDSAITDAVKNWKNVSFIAAHGNTLIAITKDGKMYGAGDNTYNQYENTADASATASASASADAGKLSAVTNITFTETTENVQIKWDAVTNADYYEVTVSPSVGTLAKSASNSASIPASSLSSGTTYTVSIVAKANDSKKYSDSDASTVNYTYNAKTIQLDAPSGLSTNVDATGALTINWNAVSNASYYDLTINGESAGQVSQTFYTISGANLQDGTNYTIGVAAGSNDSKYGESSTSQINVTYNAPKQSSDVNVAVTYVDKDSNSEVGTQTVNKVSAGSYSASDLGLNAPDGYKISDGSKEYAISSSNSAITVYVEAD</sequence>
<accession>A0AB35U4C6</accession>
<dbReference type="SUPFAM" id="SSF50985">
    <property type="entry name" value="RCC1/BLIP-II"/>
    <property type="match status" value="1"/>
</dbReference>
<evidence type="ECO:0000313" key="4">
    <source>
        <dbReference type="EMBL" id="MDX8418711.1"/>
    </source>
</evidence>